<accession>A0A0C2WJW7</accession>
<dbReference type="AlphaFoldDB" id="A0A0C2WJW7"/>
<dbReference type="InParanoid" id="A0A0C2WJW7"/>
<organism evidence="2 3">
    <name type="scientific">Amanita muscaria (strain Koide BX008)</name>
    <dbReference type="NCBI Taxonomy" id="946122"/>
    <lineage>
        <taxon>Eukaryota</taxon>
        <taxon>Fungi</taxon>
        <taxon>Dikarya</taxon>
        <taxon>Basidiomycota</taxon>
        <taxon>Agaricomycotina</taxon>
        <taxon>Agaricomycetes</taxon>
        <taxon>Agaricomycetidae</taxon>
        <taxon>Agaricales</taxon>
        <taxon>Pluteineae</taxon>
        <taxon>Amanitaceae</taxon>
        <taxon>Amanita</taxon>
    </lineage>
</organism>
<sequence length="111" mass="12318">MDHVLIDDTQVSSHTAIHPTHKLPNEGEDLASVQQDHRQSLNATSRYSTPHSQTSHHHIPSKTAIVGSDVNRTFACEDVGVDRHESSSSRRKRAMGYYNAAGSTHRQYGNT</sequence>
<feature type="region of interest" description="Disordered" evidence="1">
    <location>
        <begin position="80"/>
        <end position="111"/>
    </location>
</feature>
<proteinExistence type="predicted"/>
<feature type="compositionally biased region" description="Polar residues" evidence="1">
    <location>
        <begin position="40"/>
        <end position="53"/>
    </location>
</feature>
<feature type="compositionally biased region" description="Polar residues" evidence="1">
    <location>
        <begin position="101"/>
        <end position="111"/>
    </location>
</feature>
<gene>
    <name evidence="2" type="ORF">M378DRAFT_181959</name>
</gene>
<dbReference type="EMBL" id="KN818420">
    <property type="protein sequence ID" value="KIL56458.1"/>
    <property type="molecule type" value="Genomic_DNA"/>
</dbReference>
<dbReference type="HOGENOM" id="CLU_2157723_0_0_1"/>
<protein>
    <submittedName>
        <fullName evidence="2">Uncharacterized protein</fullName>
    </submittedName>
</protein>
<dbReference type="Proteomes" id="UP000054549">
    <property type="component" value="Unassembled WGS sequence"/>
</dbReference>
<evidence type="ECO:0000256" key="1">
    <source>
        <dbReference type="SAM" id="MobiDB-lite"/>
    </source>
</evidence>
<feature type="region of interest" description="Disordered" evidence="1">
    <location>
        <begin position="1"/>
        <end position="66"/>
    </location>
</feature>
<evidence type="ECO:0000313" key="2">
    <source>
        <dbReference type="EMBL" id="KIL56458.1"/>
    </source>
</evidence>
<evidence type="ECO:0000313" key="3">
    <source>
        <dbReference type="Proteomes" id="UP000054549"/>
    </source>
</evidence>
<keyword evidence="3" id="KW-1185">Reference proteome</keyword>
<name>A0A0C2WJW7_AMAMK</name>
<reference evidence="2 3" key="1">
    <citation type="submission" date="2014-04" db="EMBL/GenBank/DDBJ databases">
        <title>Evolutionary Origins and Diversification of the Mycorrhizal Mutualists.</title>
        <authorList>
            <consortium name="DOE Joint Genome Institute"/>
            <consortium name="Mycorrhizal Genomics Consortium"/>
            <person name="Kohler A."/>
            <person name="Kuo A."/>
            <person name="Nagy L.G."/>
            <person name="Floudas D."/>
            <person name="Copeland A."/>
            <person name="Barry K.W."/>
            <person name="Cichocki N."/>
            <person name="Veneault-Fourrey C."/>
            <person name="LaButti K."/>
            <person name="Lindquist E.A."/>
            <person name="Lipzen A."/>
            <person name="Lundell T."/>
            <person name="Morin E."/>
            <person name="Murat C."/>
            <person name="Riley R."/>
            <person name="Ohm R."/>
            <person name="Sun H."/>
            <person name="Tunlid A."/>
            <person name="Henrissat B."/>
            <person name="Grigoriev I.V."/>
            <person name="Hibbett D.S."/>
            <person name="Martin F."/>
        </authorList>
    </citation>
    <scope>NUCLEOTIDE SEQUENCE [LARGE SCALE GENOMIC DNA]</scope>
    <source>
        <strain evidence="2 3">Koide BX008</strain>
    </source>
</reference>